<evidence type="ECO:0000256" key="1">
    <source>
        <dbReference type="ARBA" id="ARBA00023016"/>
    </source>
</evidence>
<name>A0A9P5MWC0_9AGAM</name>
<dbReference type="SUPFAM" id="SSF49764">
    <property type="entry name" value="HSP20-like chaperones"/>
    <property type="match status" value="1"/>
</dbReference>
<dbReference type="PROSITE" id="PS01031">
    <property type="entry name" value="SHSP"/>
    <property type="match status" value="1"/>
</dbReference>
<evidence type="ECO:0000256" key="3">
    <source>
        <dbReference type="RuleBase" id="RU003616"/>
    </source>
</evidence>
<dbReference type="EMBL" id="WHVB01000008">
    <property type="protein sequence ID" value="KAF8480349.1"/>
    <property type="molecule type" value="Genomic_DNA"/>
</dbReference>
<evidence type="ECO:0000259" key="4">
    <source>
        <dbReference type="PROSITE" id="PS01031"/>
    </source>
</evidence>
<gene>
    <name evidence="5" type="ORF">DFH94DRAFT_473484</name>
</gene>
<dbReference type="InterPro" id="IPR031107">
    <property type="entry name" value="Small_HSP"/>
</dbReference>
<accession>A0A9P5MWC0</accession>
<evidence type="ECO:0000256" key="2">
    <source>
        <dbReference type="PROSITE-ProRule" id="PRU00285"/>
    </source>
</evidence>
<comment type="similarity">
    <text evidence="2 3">Belongs to the small heat shock protein (HSP20) family.</text>
</comment>
<dbReference type="Pfam" id="PF00011">
    <property type="entry name" value="HSP20"/>
    <property type="match status" value="1"/>
</dbReference>
<sequence>MSLTHYLFNDTFSGIAALDRFFDDAFHPRALRRVQDSDKFRPRMDVHHDKDTNNITVTFELPGLQKEDVSIDVHNNVLTVSGEGNASSERSEGGYVIRERRYGKFAKGLSLPQGVKNEDIKASMANGVLSIAFPRSTPEAEPKKVTIA</sequence>
<reference evidence="5" key="1">
    <citation type="submission" date="2019-10" db="EMBL/GenBank/DDBJ databases">
        <authorList>
            <consortium name="DOE Joint Genome Institute"/>
            <person name="Kuo A."/>
            <person name="Miyauchi S."/>
            <person name="Kiss E."/>
            <person name="Drula E."/>
            <person name="Kohler A."/>
            <person name="Sanchez-Garcia M."/>
            <person name="Andreopoulos B."/>
            <person name="Barry K.W."/>
            <person name="Bonito G."/>
            <person name="Buee M."/>
            <person name="Carver A."/>
            <person name="Chen C."/>
            <person name="Cichocki N."/>
            <person name="Clum A."/>
            <person name="Culley D."/>
            <person name="Crous P.W."/>
            <person name="Fauchery L."/>
            <person name="Girlanda M."/>
            <person name="Hayes R."/>
            <person name="Keri Z."/>
            <person name="LaButti K."/>
            <person name="Lipzen A."/>
            <person name="Lombard V."/>
            <person name="Magnuson J."/>
            <person name="Maillard F."/>
            <person name="Morin E."/>
            <person name="Murat C."/>
            <person name="Nolan M."/>
            <person name="Ohm R."/>
            <person name="Pangilinan J."/>
            <person name="Pereira M."/>
            <person name="Perotto S."/>
            <person name="Peter M."/>
            <person name="Riley R."/>
            <person name="Sitrit Y."/>
            <person name="Stielow B."/>
            <person name="Szollosi G."/>
            <person name="Zifcakova L."/>
            <person name="Stursova M."/>
            <person name="Spatafora J.W."/>
            <person name="Tedersoo L."/>
            <person name="Vaario L.-M."/>
            <person name="Yamada A."/>
            <person name="Yan M."/>
            <person name="Wang P."/>
            <person name="Xu J."/>
            <person name="Bruns T."/>
            <person name="Baldrian P."/>
            <person name="Vilgalys R."/>
            <person name="Henrissat B."/>
            <person name="Grigoriev I.V."/>
            <person name="Hibbett D."/>
            <person name="Nagy L.G."/>
            <person name="Martin F.M."/>
        </authorList>
    </citation>
    <scope>NUCLEOTIDE SEQUENCE</scope>
    <source>
        <strain evidence="5">Prilba</strain>
    </source>
</reference>
<evidence type="ECO:0000313" key="5">
    <source>
        <dbReference type="EMBL" id="KAF8480349.1"/>
    </source>
</evidence>
<evidence type="ECO:0000313" key="6">
    <source>
        <dbReference type="Proteomes" id="UP000759537"/>
    </source>
</evidence>
<keyword evidence="1 5" id="KW-0346">Stress response</keyword>
<keyword evidence="6" id="KW-1185">Reference proteome</keyword>
<dbReference type="InterPro" id="IPR002068">
    <property type="entry name" value="A-crystallin/Hsp20_dom"/>
</dbReference>
<dbReference type="AlphaFoldDB" id="A0A9P5MWC0"/>
<dbReference type="InterPro" id="IPR008978">
    <property type="entry name" value="HSP20-like_chaperone"/>
</dbReference>
<dbReference type="OrthoDB" id="1431247at2759"/>
<protein>
    <submittedName>
        <fullName evidence="5">Small heat shock protein</fullName>
    </submittedName>
</protein>
<proteinExistence type="inferred from homology"/>
<organism evidence="5 6">
    <name type="scientific">Russula ochroleuca</name>
    <dbReference type="NCBI Taxonomy" id="152965"/>
    <lineage>
        <taxon>Eukaryota</taxon>
        <taxon>Fungi</taxon>
        <taxon>Dikarya</taxon>
        <taxon>Basidiomycota</taxon>
        <taxon>Agaricomycotina</taxon>
        <taxon>Agaricomycetes</taxon>
        <taxon>Russulales</taxon>
        <taxon>Russulaceae</taxon>
        <taxon>Russula</taxon>
    </lineage>
</organism>
<comment type="caution">
    <text evidence="5">The sequence shown here is derived from an EMBL/GenBank/DDBJ whole genome shotgun (WGS) entry which is preliminary data.</text>
</comment>
<dbReference type="Proteomes" id="UP000759537">
    <property type="component" value="Unassembled WGS sequence"/>
</dbReference>
<feature type="domain" description="SHSP" evidence="4">
    <location>
        <begin position="35"/>
        <end position="148"/>
    </location>
</feature>
<reference evidence="5" key="2">
    <citation type="journal article" date="2020" name="Nat. Commun.">
        <title>Large-scale genome sequencing of mycorrhizal fungi provides insights into the early evolution of symbiotic traits.</title>
        <authorList>
            <person name="Miyauchi S."/>
            <person name="Kiss E."/>
            <person name="Kuo A."/>
            <person name="Drula E."/>
            <person name="Kohler A."/>
            <person name="Sanchez-Garcia M."/>
            <person name="Morin E."/>
            <person name="Andreopoulos B."/>
            <person name="Barry K.W."/>
            <person name="Bonito G."/>
            <person name="Buee M."/>
            <person name="Carver A."/>
            <person name="Chen C."/>
            <person name="Cichocki N."/>
            <person name="Clum A."/>
            <person name="Culley D."/>
            <person name="Crous P.W."/>
            <person name="Fauchery L."/>
            <person name="Girlanda M."/>
            <person name="Hayes R.D."/>
            <person name="Keri Z."/>
            <person name="LaButti K."/>
            <person name="Lipzen A."/>
            <person name="Lombard V."/>
            <person name="Magnuson J."/>
            <person name="Maillard F."/>
            <person name="Murat C."/>
            <person name="Nolan M."/>
            <person name="Ohm R.A."/>
            <person name="Pangilinan J."/>
            <person name="Pereira M.F."/>
            <person name="Perotto S."/>
            <person name="Peter M."/>
            <person name="Pfister S."/>
            <person name="Riley R."/>
            <person name="Sitrit Y."/>
            <person name="Stielow J.B."/>
            <person name="Szollosi G."/>
            <person name="Zifcakova L."/>
            <person name="Stursova M."/>
            <person name="Spatafora J.W."/>
            <person name="Tedersoo L."/>
            <person name="Vaario L.M."/>
            <person name="Yamada A."/>
            <person name="Yan M."/>
            <person name="Wang P."/>
            <person name="Xu J."/>
            <person name="Bruns T."/>
            <person name="Baldrian P."/>
            <person name="Vilgalys R."/>
            <person name="Dunand C."/>
            <person name="Henrissat B."/>
            <person name="Grigoriev I.V."/>
            <person name="Hibbett D."/>
            <person name="Nagy L.G."/>
            <person name="Martin F.M."/>
        </authorList>
    </citation>
    <scope>NUCLEOTIDE SEQUENCE</scope>
    <source>
        <strain evidence="5">Prilba</strain>
    </source>
</reference>
<dbReference type="Gene3D" id="2.60.40.790">
    <property type="match status" value="1"/>
</dbReference>
<dbReference type="CDD" id="cd06464">
    <property type="entry name" value="ACD_sHsps-like"/>
    <property type="match status" value="1"/>
</dbReference>
<dbReference type="PANTHER" id="PTHR11527">
    <property type="entry name" value="HEAT-SHOCK PROTEIN 20 FAMILY MEMBER"/>
    <property type="match status" value="1"/>
</dbReference>